<name>A0A1T1D3Q7_9SYNE</name>
<reference evidence="1 2" key="1">
    <citation type="submission" date="2017-02" db="EMBL/GenBank/DDBJ databases">
        <title>Draft Genome Sequences of 'Candidatus Synechococcus spongiarum', Cyanobacterial Symbionts of the Mediterranean Sponge Aplysina aerophoba from two locations.</title>
        <authorList>
            <person name="Slaby B.M."/>
            <person name="Hentschel U."/>
        </authorList>
    </citation>
    <scope>NUCLEOTIDE SEQUENCE [LARGE SCALE GENOMIC DNA]</scope>
    <source>
        <strain evidence="1">LMB bulk15M</strain>
    </source>
</reference>
<evidence type="ECO:0008006" key="3">
    <source>
        <dbReference type="Google" id="ProtNLM"/>
    </source>
</evidence>
<dbReference type="Gene3D" id="2.40.128.130">
    <property type="entry name" value="Autotransporter beta-domain"/>
    <property type="match status" value="1"/>
</dbReference>
<dbReference type="EMBL" id="MWLD01000012">
    <property type="protein sequence ID" value="OOV35263.1"/>
    <property type="molecule type" value="Genomic_DNA"/>
</dbReference>
<dbReference type="Proteomes" id="UP000242636">
    <property type="component" value="Unassembled WGS sequence"/>
</dbReference>
<dbReference type="AlphaFoldDB" id="A0A1T1D3Q7"/>
<protein>
    <recommendedName>
        <fullName evidence="3">Autotransporter domain-containing protein</fullName>
    </recommendedName>
</protein>
<sequence length="303" mass="31658">MQGRLETSLTALYPYGRWRLNDGMELQGVVGVGWGEAHHTPADDPRETGTLSMRMASLGVRKSLPDVAGLALALRADAAVTRIETGHGPEVIHSLSADSWRLRTGLEASRRFSLEGEAFLEPFLEAAARQDGGDGLEGSGVELAGGLRYGAPNVAVELRGRWLAAHSEEGAEEQGVSLTARYGPGADGQGLFFALSPRWGAATGGAQALWGEELPVLSTADAGNSGAVDAQVGYGFALPQGGVLTPFAEVGLAGADSRRLRLGTRYAAAVTGLDIAVELAGERRESGDAAAEHALQLDVDLRF</sequence>
<proteinExistence type="predicted"/>
<evidence type="ECO:0000313" key="2">
    <source>
        <dbReference type="Proteomes" id="UP000242636"/>
    </source>
</evidence>
<evidence type="ECO:0000313" key="1">
    <source>
        <dbReference type="EMBL" id="OOV35263.1"/>
    </source>
</evidence>
<organism evidence="1 2">
    <name type="scientific">Candidatus Synechococcus spongiarum LMB bulk15M</name>
    <dbReference type="NCBI Taxonomy" id="1943582"/>
    <lineage>
        <taxon>Bacteria</taxon>
        <taxon>Bacillati</taxon>
        <taxon>Cyanobacteriota</taxon>
        <taxon>Cyanophyceae</taxon>
        <taxon>Synechococcales</taxon>
        <taxon>Synechococcaceae</taxon>
        <taxon>Synechococcus</taxon>
    </lineage>
</organism>
<accession>A0A1T1D3Q7</accession>
<comment type="caution">
    <text evidence="1">The sequence shown here is derived from an EMBL/GenBank/DDBJ whole genome shotgun (WGS) entry which is preliminary data.</text>
</comment>
<keyword evidence="2" id="KW-1185">Reference proteome</keyword>
<dbReference type="SUPFAM" id="SSF103515">
    <property type="entry name" value="Autotransporter"/>
    <property type="match status" value="1"/>
</dbReference>
<gene>
    <name evidence="1" type="ORF">BV61_01160</name>
</gene>
<dbReference type="InterPro" id="IPR036709">
    <property type="entry name" value="Autotransporte_beta_dom_sf"/>
</dbReference>